<comment type="pathway">
    <text evidence="5">Amino-acid biosynthesis; L-methionine biosynthesis via de novo pathway.</text>
</comment>
<dbReference type="GO" id="GO:0009086">
    <property type="term" value="P:methionine biosynthetic process"/>
    <property type="evidence" value="ECO:0007669"/>
    <property type="project" value="InterPro"/>
</dbReference>
<dbReference type="InterPro" id="IPR051486">
    <property type="entry name" value="Hcy_S-methyltransferase"/>
</dbReference>
<dbReference type="PANTHER" id="PTHR46015">
    <property type="entry name" value="ZGC:172121"/>
    <property type="match status" value="1"/>
</dbReference>
<dbReference type="Gene3D" id="3.20.20.330">
    <property type="entry name" value="Homocysteine-binding-like domain"/>
    <property type="match status" value="1"/>
</dbReference>
<evidence type="ECO:0000256" key="1">
    <source>
        <dbReference type="ARBA" id="ARBA00022603"/>
    </source>
</evidence>
<dbReference type="GO" id="GO:0033528">
    <property type="term" value="P:S-methylmethionine cycle"/>
    <property type="evidence" value="ECO:0007669"/>
    <property type="project" value="TreeGrafter"/>
</dbReference>
<feature type="binding site" evidence="6">
    <location>
        <position position="303"/>
    </location>
    <ligand>
        <name>Zn(2+)</name>
        <dbReference type="ChEBI" id="CHEBI:29105"/>
    </ligand>
</feature>
<name>A0A1B0DDM3_PHLPP</name>
<reference evidence="8" key="1">
    <citation type="submission" date="2022-08" db="UniProtKB">
        <authorList>
            <consortium name="EnsemblMetazoa"/>
        </authorList>
    </citation>
    <scope>IDENTIFICATION</scope>
    <source>
        <strain evidence="8">Israel</strain>
    </source>
</reference>
<keyword evidence="1" id="KW-0489">Methyltransferase</keyword>
<dbReference type="InterPro" id="IPR017226">
    <property type="entry name" value="BHMT-like"/>
</dbReference>
<organism evidence="8 9">
    <name type="scientific">Phlebotomus papatasi</name>
    <name type="common">Sandfly</name>
    <dbReference type="NCBI Taxonomy" id="29031"/>
    <lineage>
        <taxon>Eukaryota</taxon>
        <taxon>Metazoa</taxon>
        <taxon>Ecdysozoa</taxon>
        <taxon>Arthropoda</taxon>
        <taxon>Hexapoda</taxon>
        <taxon>Insecta</taxon>
        <taxon>Pterygota</taxon>
        <taxon>Neoptera</taxon>
        <taxon>Endopterygota</taxon>
        <taxon>Diptera</taxon>
        <taxon>Nematocera</taxon>
        <taxon>Psychodoidea</taxon>
        <taxon>Psychodidae</taxon>
        <taxon>Phlebotomus</taxon>
        <taxon>Phlebotomus</taxon>
    </lineage>
</organism>
<dbReference type="GO" id="GO:0008270">
    <property type="term" value="F:zinc ion binding"/>
    <property type="evidence" value="ECO:0007669"/>
    <property type="project" value="InterPro"/>
</dbReference>
<keyword evidence="4 6" id="KW-0862">Zinc</keyword>
<evidence type="ECO:0000313" key="9">
    <source>
        <dbReference type="Proteomes" id="UP000092462"/>
    </source>
</evidence>
<evidence type="ECO:0000256" key="6">
    <source>
        <dbReference type="PIRSR" id="PIRSR037505-2"/>
    </source>
</evidence>
<accession>A0A1B0DDM3</accession>
<dbReference type="GO" id="GO:0032259">
    <property type="term" value="P:methylation"/>
    <property type="evidence" value="ECO:0007669"/>
    <property type="project" value="UniProtKB-KW"/>
</dbReference>
<dbReference type="GO" id="GO:0008898">
    <property type="term" value="F:S-adenosylmethionine-homocysteine S-methyltransferase activity"/>
    <property type="evidence" value="ECO:0007669"/>
    <property type="project" value="TreeGrafter"/>
</dbReference>
<protein>
    <recommendedName>
        <fullName evidence="7">Hcy-binding domain-containing protein</fullName>
    </recommendedName>
</protein>
<dbReference type="AlphaFoldDB" id="A0A1B0DDM3"/>
<dbReference type="Proteomes" id="UP000092462">
    <property type="component" value="Unassembled WGS sequence"/>
</dbReference>
<evidence type="ECO:0000256" key="3">
    <source>
        <dbReference type="ARBA" id="ARBA00022723"/>
    </source>
</evidence>
<evidence type="ECO:0000256" key="5">
    <source>
        <dbReference type="ARBA" id="ARBA00034478"/>
    </source>
</evidence>
<dbReference type="PIRSF" id="PIRSF037505">
    <property type="entry name" value="Betaine_HMT"/>
    <property type="match status" value="1"/>
</dbReference>
<feature type="binding site" evidence="6">
    <location>
        <position position="302"/>
    </location>
    <ligand>
        <name>Zn(2+)</name>
        <dbReference type="ChEBI" id="CHEBI:29105"/>
    </ligand>
</feature>
<evidence type="ECO:0000313" key="8">
    <source>
        <dbReference type="EnsemblMetazoa" id="PPAI005996-PA"/>
    </source>
</evidence>
<dbReference type="VEuPathDB" id="VectorBase:PPAI005996"/>
<dbReference type="InterPro" id="IPR036589">
    <property type="entry name" value="HCY_dom_sf"/>
</dbReference>
<keyword evidence="2" id="KW-0808">Transferase</keyword>
<dbReference type="FunFam" id="3.20.20.330:FF:000002">
    <property type="entry name" value="Homocysteine S-methyltransferase"/>
    <property type="match status" value="1"/>
</dbReference>
<feature type="binding site" evidence="6">
    <location>
        <position position="232"/>
    </location>
    <ligand>
        <name>Zn(2+)</name>
        <dbReference type="ChEBI" id="CHEBI:29105"/>
    </ligand>
</feature>
<dbReference type="SUPFAM" id="SSF82282">
    <property type="entry name" value="Homocysteine S-methyltransferase"/>
    <property type="match status" value="1"/>
</dbReference>
<sequence length="328" mass="36440">MRKMATVIDGGFATQLTQHVGDKVDGDPLWSARFNATNPAAVKAVHVDFLEAGAEIIRTNTYQASIDNYKKHLGISDEDAIALLRSTVGYAQEARDDFLRKTEKDEKPRIFGSIGPYGACLADGSEYSGSYIKSTNPSVIREWHKSRITVILEAGVDGLAIETLPSALEGEILLQLMKEDFPDVKFWLCFQCRSGSETAAGENYGEAMRKIWQIVQGDNKMQEKFLAIGVNCLHPDNVASLFTGLNDPRAPADSQIPLITYPNSGETYDVVKKKWIPGRAQEPLESRLEEWIKLGVRYVGGCCRNYASDIRRIRETLDTLSRQLASTD</sequence>
<dbReference type="Pfam" id="PF02574">
    <property type="entry name" value="S-methyl_trans"/>
    <property type="match status" value="1"/>
</dbReference>
<dbReference type="PANTHER" id="PTHR46015:SF1">
    <property type="entry name" value="HOMOCYSTEINE S-METHYLTRANSFERASE-LIKE ISOFORM 1"/>
    <property type="match status" value="1"/>
</dbReference>
<dbReference type="NCBIfam" id="NF007020">
    <property type="entry name" value="PRK09485.1"/>
    <property type="match status" value="1"/>
</dbReference>
<feature type="domain" description="Hcy-binding" evidence="7">
    <location>
        <begin position="1"/>
        <end position="317"/>
    </location>
</feature>
<keyword evidence="9" id="KW-1185">Reference proteome</keyword>
<dbReference type="VEuPathDB" id="VectorBase:PPAPM1_007279"/>
<evidence type="ECO:0000259" key="7">
    <source>
        <dbReference type="PROSITE" id="PS50970"/>
    </source>
</evidence>
<dbReference type="PROSITE" id="PS50970">
    <property type="entry name" value="HCY"/>
    <property type="match status" value="1"/>
</dbReference>
<evidence type="ECO:0000256" key="4">
    <source>
        <dbReference type="ARBA" id="ARBA00022833"/>
    </source>
</evidence>
<dbReference type="EMBL" id="AJVK01005436">
    <property type="status" value="NOT_ANNOTATED_CDS"/>
    <property type="molecule type" value="Genomic_DNA"/>
</dbReference>
<proteinExistence type="predicted"/>
<evidence type="ECO:0000256" key="2">
    <source>
        <dbReference type="ARBA" id="ARBA00022679"/>
    </source>
</evidence>
<keyword evidence="3 6" id="KW-0479">Metal-binding</keyword>
<comment type="cofactor">
    <cofactor evidence="6">
        <name>Zn(2+)</name>
        <dbReference type="ChEBI" id="CHEBI:29105"/>
    </cofactor>
    <text evidence="6">Binds 1 zinc ion per subunit.</text>
</comment>
<dbReference type="EnsemblMetazoa" id="PPAI005996-RA">
    <property type="protein sequence ID" value="PPAI005996-PA"/>
    <property type="gene ID" value="PPAI005996"/>
</dbReference>
<dbReference type="InterPro" id="IPR003726">
    <property type="entry name" value="HCY_dom"/>
</dbReference>